<protein>
    <submittedName>
        <fullName evidence="1">Uncharacterized protein</fullName>
    </submittedName>
</protein>
<organism evidence="1 2">
    <name type="scientific">Thalictrum thalictroides</name>
    <name type="common">Rue-anemone</name>
    <name type="synonym">Anemone thalictroides</name>
    <dbReference type="NCBI Taxonomy" id="46969"/>
    <lineage>
        <taxon>Eukaryota</taxon>
        <taxon>Viridiplantae</taxon>
        <taxon>Streptophyta</taxon>
        <taxon>Embryophyta</taxon>
        <taxon>Tracheophyta</taxon>
        <taxon>Spermatophyta</taxon>
        <taxon>Magnoliopsida</taxon>
        <taxon>Ranunculales</taxon>
        <taxon>Ranunculaceae</taxon>
        <taxon>Thalictroideae</taxon>
        <taxon>Thalictrum</taxon>
    </lineage>
</organism>
<comment type="caution">
    <text evidence="1">The sequence shown here is derived from an EMBL/GenBank/DDBJ whole genome shotgun (WGS) entry which is preliminary data.</text>
</comment>
<evidence type="ECO:0000313" key="2">
    <source>
        <dbReference type="Proteomes" id="UP000554482"/>
    </source>
</evidence>
<dbReference type="Proteomes" id="UP000554482">
    <property type="component" value="Unassembled WGS sequence"/>
</dbReference>
<gene>
    <name evidence="1" type="ORF">FRX31_002072</name>
</gene>
<name>A0A7J6XEW2_THATH</name>
<accession>A0A7J6XEW2</accession>
<reference evidence="1 2" key="1">
    <citation type="submission" date="2020-06" db="EMBL/GenBank/DDBJ databases">
        <title>Transcriptomic and genomic resources for Thalictrum thalictroides and T. hernandezii: Facilitating candidate gene discovery in an emerging model plant lineage.</title>
        <authorList>
            <person name="Arias T."/>
            <person name="Riano-Pachon D.M."/>
            <person name="Di Stilio V.S."/>
        </authorList>
    </citation>
    <scope>NUCLEOTIDE SEQUENCE [LARGE SCALE GENOMIC DNA]</scope>
    <source>
        <strain evidence="2">cv. WT478/WT964</strain>
        <tissue evidence="1">Leaves</tissue>
    </source>
</reference>
<dbReference type="EMBL" id="JABWDY010000133">
    <property type="protein sequence ID" value="KAF5208341.1"/>
    <property type="molecule type" value="Genomic_DNA"/>
</dbReference>
<proteinExistence type="predicted"/>
<sequence length="92" mass="10899">MQAHYILPLKVFKVTNVLCCCNYYHQSYVMYLVKLFGPYIYFDRIIPLTLWSIQQVHYLNTLKMNMEAFYVQELCPISKTSQSYATRSLVIG</sequence>
<dbReference type="OrthoDB" id="429813at2759"/>
<evidence type="ECO:0000313" key="1">
    <source>
        <dbReference type="EMBL" id="KAF5208341.1"/>
    </source>
</evidence>
<dbReference type="AlphaFoldDB" id="A0A7J6XEW2"/>
<keyword evidence="2" id="KW-1185">Reference proteome</keyword>